<protein>
    <recommendedName>
        <fullName evidence="8">C-type lectin domain-containing protein</fullName>
    </recommendedName>
</protein>
<keyword evidence="2 3" id="KW-1015">Disulfide bond</keyword>
<dbReference type="InterPro" id="IPR016187">
    <property type="entry name" value="CTDL_fold"/>
</dbReference>
<proteinExistence type="predicted"/>
<dbReference type="SUPFAM" id="SSF56219">
    <property type="entry name" value="DNase I-like"/>
    <property type="match status" value="1"/>
</dbReference>
<dbReference type="PANTHER" id="PTHR47510:SF3">
    <property type="entry name" value="ENDO_EXONUCLEASE_PHOSPHATASE DOMAIN-CONTAINING PROTEIN"/>
    <property type="match status" value="1"/>
</dbReference>
<evidence type="ECO:0008006" key="8">
    <source>
        <dbReference type="Google" id="ProtNLM"/>
    </source>
</evidence>
<evidence type="ECO:0000256" key="3">
    <source>
        <dbReference type="PROSITE-ProRule" id="PRU00302"/>
    </source>
</evidence>
<evidence type="ECO:0000313" key="6">
    <source>
        <dbReference type="EMBL" id="CAC5396263.1"/>
    </source>
</evidence>
<feature type="domain" description="C-type lectin" evidence="4">
    <location>
        <begin position="513"/>
        <end position="635"/>
    </location>
</feature>
<evidence type="ECO:0000313" key="7">
    <source>
        <dbReference type="Proteomes" id="UP000507470"/>
    </source>
</evidence>
<keyword evidence="7" id="KW-1185">Reference proteome</keyword>
<comment type="caution">
    <text evidence="3">Lacks conserved residue(s) required for the propagation of feature annotation.</text>
</comment>
<dbReference type="InterPro" id="IPR036691">
    <property type="entry name" value="Endo/exonu/phosph_ase_sf"/>
</dbReference>
<dbReference type="InterPro" id="IPR001304">
    <property type="entry name" value="C-type_lectin-like"/>
</dbReference>
<dbReference type="SUPFAM" id="SSF56436">
    <property type="entry name" value="C-type lectin-like"/>
    <property type="match status" value="1"/>
</dbReference>
<dbReference type="PANTHER" id="PTHR47510">
    <property type="entry name" value="REVERSE TRANSCRIPTASE DOMAIN-CONTAINING PROTEIN"/>
    <property type="match status" value="1"/>
</dbReference>
<gene>
    <name evidence="6" type="ORF">MCOR_30845</name>
</gene>
<dbReference type="PROSITE" id="PS50041">
    <property type="entry name" value="C_TYPE_LECTIN_2"/>
    <property type="match status" value="1"/>
</dbReference>
<dbReference type="EMBL" id="CACVKT020005607">
    <property type="protein sequence ID" value="CAC5396263.1"/>
    <property type="molecule type" value="Genomic_DNA"/>
</dbReference>
<keyword evidence="1" id="KW-0732">Signal</keyword>
<dbReference type="Gene3D" id="3.10.100.10">
    <property type="entry name" value="Mannose-Binding Protein A, subunit A"/>
    <property type="match status" value="1"/>
</dbReference>
<dbReference type="Pfam" id="PF00059">
    <property type="entry name" value="Lectin_C"/>
    <property type="match status" value="1"/>
</dbReference>
<keyword evidence="3" id="KW-0768">Sushi</keyword>
<dbReference type="AlphaFoldDB" id="A0A6J8CII0"/>
<dbReference type="InterPro" id="IPR035976">
    <property type="entry name" value="Sushi/SCR/CCP_sf"/>
</dbReference>
<dbReference type="SMART" id="SM00034">
    <property type="entry name" value="CLECT"/>
    <property type="match status" value="1"/>
</dbReference>
<dbReference type="PROSITE" id="PS50923">
    <property type="entry name" value="SUSHI"/>
    <property type="match status" value="1"/>
</dbReference>
<dbReference type="CDD" id="cd00037">
    <property type="entry name" value="CLECT"/>
    <property type="match status" value="1"/>
</dbReference>
<feature type="disulfide bond" evidence="3">
    <location>
        <begin position="434"/>
        <end position="477"/>
    </location>
</feature>
<evidence type="ECO:0000259" key="5">
    <source>
        <dbReference type="PROSITE" id="PS50923"/>
    </source>
</evidence>
<sequence>MNDIPSINKKIDDLEQHSRKSCIRISGVTQTKDEDTTKLVCDIAGKLNVDLNPNDISVSHRLPTEKGHKQIIARFTHSNKRTELLKASKKIKEVIELKNVGISQDLTKTRGKIAYLAREAVRRGPPDSGDNSFTLIEHSLDQAVDTGVENIVILGDFNEDYLKPSNVRMKNIIRKYDMFQFIDEPTHFTENSTSCLDLVIANKRNVIDLVHVGHPFLNANIRYHCPTFGIIKIEKPSQTCFKRGIWLYDRGDLNLFREKLSAVDWENFIIDGNNDVDLLVESFTQILLKTAAESIPNKIITVRKTDPPWINNTIRRAIRKRNRMNKRAKKSNLPEHWSKFRKFRNKTVNLIRKQKQDYIDGLIAKLRSDSLSIKSWWITASHLAGFKSRESDIPPLLDNNDFLYNDIDKAEAFNTETYGHERYNNDIYCNISDCFGDPHVLNGSPDEYFGPSRDVRHGVKYKCAHNFRLVGKPFVACSDRGDGHAEWDILFTCYPENCPRDNGYLYNQDLHICYKLHHGESQYTIAKEKCEQENGFLMKIDMKAKQDHIVQYLKTQGEYLANIDFVFIQGSHNRNDGSSLDWRYDDGTQMDYINWYPNQPDSTSPTGTDYLSLYKPDDFKWHDVWPTYIGIPLCEIDLAT</sequence>
<dbReference type="InterPro" id="IPR000436">
    <property type="entry name" value="Sushi_SCR_CCP_dom"/>
</dbReference>
<evidence type="ECO:0000256" key="2">
    <source>
        <dbReference type="ARBA" id="ARBA00023157"/>
    </source>
</evidence>
<dbReference type="InterPro" id="IPR016186">
    <property type="entry name" value="C-type_lectin-like/link_sf"/>
</dbReference>
<feature type="domain" description="Sushi" evidence="5">
    <location>
        <begin position="432"/>
        <end position="495"/>
    </location>
</feature>
<dbReference type="Proteomes" id="UP000507470">
    <property type="component" value="Unassembled WGS sequence"/>
</dbReference>
<dbReference type="SUPFAM" id="SSF57535">
    <property type="entry name" value="Complement control module/SCR domain"/>
    <property type="match status" value="1"/>
</dbReference>
<evidence type="ECO:0000259" key="4">
    <source>
        <dbReference type="PROSITE" id="PS50041"/>
    </source>
</evidence>
<evidence type="ECO:0000256" key="1">
    <source>
        <dbReference type="ARBA" id="ARBA00022729"/>
    </source>
</evidence>
<accession>A0A6J8CII0</accession>
<reference evidence="6 7" key="1">
    <citation type="submission" date="2020-06" db="EMBL/GenBank/DDBJ databases">
        <authorList>
            <person name="Li R."/>
            <person name="Bekaert M."/>
        </authorList>
    </citation>
    <scope>NUCLEOTIDE SEQUENCE [LARGE SCALE GENOMIC DNA]</scope>
    <source>
        <strain evidence="7">wild</strain>
    </source>
</reference>
<name>A0A6J8CII0_MYTCO</name>
<organism evidence="6 7">
    <name type="scientific">Mytilus coruscus</name>
    <name type="common">Sea mussel</name>
    <dbReference type="NCBI Taxonomy" id="42192"/>
    <lineage>
        <taxon>Eukaryota</taxon>
        <taxon>Metazoa</taxon>
        <taxon>Spiralia</taxon>
        <taxon>Lophotrochozoa</taxon>
        <taxon>Mollusca</taxon>
        <taxon>Bivalvia</taxon>
        <taxon>Autobranchia</taxon>
        <taxon>Pteriomorphia</taxon>
        <taxon>Mytilida</taxon>
        <taxon>Mytiloidea</taxon>
        <taxon>Mytilidae</taxon>
        <taxon>Mytilinae</taxon>
        <taxon>Mytilus</taxon>
    </lineage>
</organism>
<dbReference type="OrthoDB" id="441660at2759"/>